<evidence type="ECO:0000313" key="2">
    <source>
        <dbReference type="Proteomes" id="UP000588647"/>
    </source>
</evidence>
<comment type="caution">
    <text evidence="1">The sequence shown here is derived from an EMBL/GenBank/DDBJ whole genome shotgun (WGS) entry which is preliminary data.</text>
</comment>
<gene>
    <name evidence="1" type="ORF">GGR03_000237</name>
</gene>
<dbReference type="EMBL" id="JACIEM010000001">
    <property type="protein sequence ID" value="MBB4001190.1"/>
    <property type="molecule type" value="Genomic_DNA"/>
</dbReference>
<proteinExistence type="predicted"/>
<evidence type="ECO:0000313" key="1">
    <source>
        <dbReference type="EMBL" id="MBB4001190.1"/>
    </source>
</evidence>
<accession>A0A7W6MMT4</accession>
<protein>
    <recommendedName>
        <fullName evidence="3">TnsA endonuclease-like protein</fullName>
    </recommendedName>
</protein>
<name>A0A7W6MMT4_9HYPH</name>
<organism evidence="1 2">
    <name type="scientific">Aurantimonas endophytica</name>
    <dbReference type="NCBI Taxonomy" id="1522175"/>
    <lineage>
        <taxon>Bacteria</taxon>
        <taxon>Pseudomonadati</taxon>
        <taxon>Pseudomonadota</taxon>
        <taxon>Alphaproteobacteria</taxon>
        <taxon>Hyphomicrobiales</taxon>
        <taxon>Aurantimonadaceae</taxon>
        <taxon>Aurantimonas</taxon>
    </lineage>
</organism>
<evidence type="ECO:0008006" key="3">
    <source>
        <dbReference type="Google" id="ProtNLM"/>
    </source>
</evidence>
<reference evidence="1 2" key="1">
    <citation type="submission" date="2020-08" db="EMBL/GenBank/DDBJ databases">
        <title>Genomic Encyclopedia of Type Strains, Phase IV (KMG-IV): sequencing the most valuable type-strain genomes for metagenomic binning, comparative biology and taxonomic classification.</title>
        <authorList>
            <person name="Goeker M."/>
        </authorList>
    </citation>
    <scope>NUCLEOTIDE SEQUENCE [LARGE SCALE GENOMIC DNA]</scope>
    <source>
        <strain evidence="1 2">DSM 103570</strain>
    </source>
</reference>
<dbReference type="AlphaFoldDB" id="A0A7W6MMT4"/>
<dbReference type="RefSeq" id="WP_183205576.1">
    <property type="nucleotide sequence ID" value="NZ_JAAAMM010000001.1"/>
</dbReference>
<keyword evidence="2" id="KW-1185">Reference proteome</keyword>
<dbReference type="Proteomes" id="UP000588647">
    <property type="component" value="Unassembled WGS sequence"/>
</dbReference>
<sequence>MSERHVIQHLRERRLGISSYDKPLPDGPIYLAPDRTTTGRFETVEGEVVDHLLLGRQRRDELVWFGCEPTSASRIPVRRTKRSFRLRMNDLIENREKVTESMIEFAFLRIKREENRFGRIFDQPPARHFVRPDGSDGSHTFDFLVEEPDGSVIAYAVRPEAKVDEKLDMAIRCIREQSLAGFADAAVIVTERFITKARLHNANEILDSREHRNASDVAVAGEFVKRIRCGVMFHDLVEALRLGPRGRTAILCLVDDGILDFVQRERLTAATLLRPALTPTALN</sequence>